<organism evidence="4 5">
    <name type="scientific">Vreelandella sulfidaeris</name>
    <dbReference type="NCBI Taxonomy" id="115553"/>
    <lineage>
        <taxon>Bacteria</taxon>
        <taxon>Pseudomonadati</taxon>
        <taxon>Pseudomonadota</taxon>
        <taxon>Gammaproteobacteria</taxon>
        <taxon>Oceanospirillales</taxon>
        <taxon>Halomonadaceae</taxon>
        <taxon>Vreelandella</taxon>
    </lineage>
</organism>
<sequence>MLLLIVIFGLIGLAFGGPVGLLIGGGLGWWLGRRISRRLNIARTRIQEGFLESIFSVMGCLCQADGKVTDGELDVAEKLFDQMRLQGEQRAKARAAFERGRADDFNLDAELANVNQLTQRQPVLRQVFIQVQLSAIAADGVLHPAEHDMILRVARGVGCSDAEVQQIEAMLHGAAANSKGASEEALKDAYRVLGISEDASDTEIKKSLPPPDEPKSPRQTRRKRPARKHARHRPGAHQRNRQRLRAYSRSAGQRLKIVTLR</sequence>
<feature type="compositionally biased region" description="Basic residues" evidence="1">
    <location>
        <begin position="218"/>
        <end position="246"/>
    </location>
</feature>
<feature type="region of interest" description="Disordered" evidence="1">
    <location>
        <begin position="201"/>
        <end position="261"/>
    </location>
</feature>
<dbReference type="SUPFAM" id="SSF158682">
    <property type="entry name" value="TerB-like"/>
    <property type="match status" value="1"/>
</dbReference>
<keyword evidence="2" id="KW-1133">Transmembrane helix</keyword>
<gene>
    <name evidence="4" type="ORF">HSBAA_62850</name>
</gene>
<dbReference type="Proteomes" id="UP000320231">
    <property type="component" value="Chromosome"/>
</dbReference>
<dbReference type="Gene3D" id="1.10.3680.10">
    <property type="entry name" value="TerB-like"/>
    <property type="match status" value="1"/>
</dbReference>
<evidence type="ECO:0000313" key="4">
    <source>
        <dbReference type="EMBL" id="BBI64979.1"/>
    </source>
</evidence>
<protein>
    <recommendedName>
        <fullName evidence="3">Co-chaperone DjlA N-terminal domain-containing protein</fullName>
    </recommendedName>
</protein>
<feature type="transmembrane region" description="Helical" evidence="2">
    <location>
        <begin position="6"/>
        <end position="31"/>
    </location>
</feature>
<dbReference type="CDD" id="cd07316">
    <property type="entry name" value="terB_like_DjlA"/>
    <property type="match status" value="1"/>
</dbReference>
<dbReference type="Pfam" id="PF05099">
    <property type="entry name" value="TerB"/>
    <property type="match status" value="1"/>
</dbReference>
<evidence type="ECO:0000313" key="5">
    <source>
        <dbReference type="Proteomes" id="UP000320231"/>
    </source>
</evidence>
<evidence type="ECO:0000256" key="2">
    <source>
        <dbReference type="SAM" id="Phobius"/>
    </source>
</evidence>
<dbReference type="KEGG" id="hsr:HSBAA_62850"/>
<evidence type="ECO:0000259" key="3">
    <source>
        <dbReference type="Pfam" id="PF05099"/>
    </source>
</evidence>
<accession>A0A455UL53</accession>
<dbReference type="AlphaFoldDB" id="A0A455UL53"/>
<dbReference type="InterPro" id="IPR029024">
    <property type="entry name" value="TerB-like"/>
</dbReference>
<dbReference type="EMBL" id="AP019514">
    <property type="protein sequence ID" value="BBI64979.1"/>
    <property type="molecule type" value="Genomic_DNA"/>
</dbReference>
<feature type="domain" description="Co-chaperone DjlA N-terminal" evidence="3">
    <location>
        <begin position="59"/>
        <end position="168"/>
    </location>
</feature>
<name>A0A455UL53_9GAMM</name>
<keyword evidence="2" id="KW-0472">Membrane</keyword>
<evidence type="ECO:0000256" key="1">
    <source>
        <dbReference type="SAM" id="MobiDB-lite"/>
    </source>
</evidence>
<reference evidence="4 5" key="1">
    <citation type="journal article" date="2019" name="Microbiol. Resour. Announc.">
        <title>Complete Genome Sequence of Halomonas sulfidaeris Strain Esulfide1 Isolated from a Metal Sulfide Rock at a Depth of 2,200 Meters, Obtained Using Nanopore Sequencing.</title>
        <authorList>
            <person name="Saito M."/>
            <person name="Nishigata A."/>
            <person name="Galipon J."/>
            <person name="Arakawa K."/>
        </authorList>
    </citation>
    <scope>NUCLEOTIDE SEQUENCE [LARGE SCALE GENOMIC DNA]</scope>
    <source>
        <strain evidence="4 5">ATCC BAA-803</strain>
    </source>
</reference>
<proteinExistence type="predicted"/>
<keyword evidence="2" id="KW-0812">Transmembrane</keyword>
<feature type="compositionally biased region" description="Basic and acidic residues" evidence="1">
    <location>
        <begin position="202"/>
        <end position="216"/>
    </location>
</feature>
<dbReference type="InterPro" id="IPR007791">
    <property type="entry name" value="DjlA_N"/>
</dbReference>